<dbReference type="EMBL" id="FQXH01000013">
    <property type="protein sequence ID" value="SHH27265.1"/>
    <property type="molecule type" value="Genomic_DNA"/>
</dbReference>
<evidence type="ECO:0000313" key="2">
    <source>
        <dbReference type="Proteomes" id="UP000242520"/>
    </source>
</evidence>
<evidence type="ECO:0000313" key="1">
    <source>
        <dbReference type="EMBL" id="SHH27265.1"/>
    </source>
</evidence>
<protein>
    <submittedName>
        <fullName evidence="1">Uncharacterized protein</fullName>
    </submittedName>
</protein>
<keyword evidence="2" id="KW-1185">Reference proteome</keyword>
<name>A0A1M5RM20_9FIRM</name>
<dbReference type="OrthoDB" id="2456308at2"/>
<organism evidence="1 2">
    <name type="scientific">Tepidibacter thalassicus DSM 15285</name>
    <dbReference type="NCBI Taxonomy" id="1123350"/>
    <lineage>
        <taxon>Bacteria</taxon>
        <taxon>Bacillati</taxon>
        <taxon>Bacillota</taxon>
        <taxon>Clostridia</taxon>
        <taxon>Peptostreptococcales</taxon>
        <taxon>Peptostreptococcaceae</taxon>
        <taxon>Tepidibacter</taxon>
    </lineage>
</organism>
<dbReference type="Proteomes" id="UP000242520">
    <property type="component" value="Unassembled WGS sequence"/>
</dbReference>
<proteinExistence type="predicted"/>
<sequence length="83" mass="10128">MYSFKDFKKDLLVGREIEFKYNEELYSISNSSKGWALCHNNEIIGNYFKDINYLINYIEQVKIGNKYFREIFEQNEYESLYIL</sequence>
<gene>
    <name evidence="1" type="ORF">SAMN02744040_01437</name>
</gene>
<reference evidence="2" key="1">
    <citation type="submission" date="2016-11" db="EMBL/GenBank/DDBJ databases">
        <authorList>
            <person name="Varghese N."/>
            <person name="Submissions S."/>
        </authorList>
    </citation>
    <scope>NUCLEOTIDE SEQUENCE [LARGE SCALE GENOMIC DNA]</scope>
    <source>
        <strain evidence="2">DSM 15285</strain>
    </source>
</reference>
<dbReference type="STRING" id="1123350.SAMN02744040_01437"/>
<dbReference type="AlphaFoldDB" id="A0A1M5RM20"/>
<accession>A0A1M5RM20</accession>
<dbReference type="RefSeq" id="WP_072725081.1">
    <property type="nucleotide sequence ID" value="NZ_FQXH01000013.1"/>
</dbReference>